<gene>
    <name evidence="1" type="ORF">LY56_02701</name>
</gene>
<dbReference type="Proteomes" id="UP000249364">
    <property type="component" value="Unassembled WGS sequence"/>
</dbReference>
<organism evidence="1 2">
    <name type="scientific">Roseinatronobacter thiooxidans</name>
    <dbReference type="NCBI Taxonomy" id="121821"/>
    <lineage>
        <taxon>Bacteria</taxon>
        <taxon>Pseudomonadati</taxon>
        <taxon>Pseudomonadota</taxon>
        <taxon>Alphaproteobacteria</taxon>
        <taxon>Rhodobacterales</taxon>
        <taxon>Paracoccaceae</taxon>
        <taxon>Roseinatronobacter</taxon>
    </lineage>
</organism>
<dbReference type="RefSeq" id="WP_071469514.1">
    <property type="nucleotide sequence ID" value="NZ_MEHT01000015.1"/>
</dbReference>
<accession>A0A2W7PVR2</accession>
<dbReference type="EMBL" id="QKZQ01000013">
    <property type="protein sequence ID" value="PZX39533.1"/>
    <property type="molecule type" value="Genomic_DNA"/>
</dbReference>
<keyword evidence="2" id="KW-1185">Reference proteome</keyword>
<name>A0A2W7PVR2_9RHOB</name>
<reference evidence="1 2" key="1">
    <citation type="submission" date="2018-06" db="EMBL/GenBank/DDBJ databases">
        <title>Genomic Encyclopedia of Archaeal and Bacterial Type Strains, Phase II (KMG-II): from individual species to whole genera.</title>
        <authorList>
            <person name="Goeker M."/>
        </authorList>
    </citation>
    <scope>NUCLEOTIDE SEQUENCE [LARGE SCALE GENOMIC DNA]</scope>
    <source>
        <strain evidence="1 2">DSM 13087</strain>
    </source>
</reference>
<comment type="caution">
    <text evidence="1">The sequence shown here is derived from an EMBL/GenBank/DDBJ whole genome shotgun (WGS) entry which is preliminary data.</text>
</comment>
<proteinExistence type="predicted"/>
<sequence length="108" mass="12220">MNMTSTTQPQTIRARLRKDGLISLWGRLRHRQPDAYEAWLQERDMTIITATLMRLSEGQLNRLGLSHKTLALDVEDLALRAQRDAEICREVLALVTDDAPEGHAIAAE</sequence>
<evidence type="ECO:0000313" key="1">
    <source>
        <dbReference type="EMBL" id="PZX39533.1"/>
    </source>
</evidence>
<protein>
    <submittedName>
        <fullName evidence="1">Uncharacterized protein</fullName>
    </submittedName>
</protein>
<dbReference type="AlphaFoldDB" id="A0A2W7PVR2"/>
<dbReference type="OrthoDB" id="7875868at2"/>
<evidence type="ECO:0000313" key="2">
    <source>
        <dbReference type="Proteomes" id="UP000249364"/>
    </source>
</evidence>